<name>A0A919SL26_9ACTN</name>
<feature type="region of interest" description="Disordered" evidence="1">
    <location>
        <begin position="95"/>
        <end position="115"/>
    </location>
</feature>
<keyword evidence="3" id="KW-1185">Reference proteome</keyword>
<gene>
    <name evidence="2" type="ORF">Aau02nite_57210</name>
</gene>
<protein>
    <submittedName>
        <fullName evidence="2">Uncharacterized protein</fullName>
    </submittedName>
</protein>
<reference evidence="2" key="1">
    <citation type="submission" date="2021-03" db="EMBL/GenBank/DDBJ databases">
        <title>Whole genome shotgun sequence of Actinoplanes auranticolor NBRC 12245.</title>
        <authorList>
            <person name="Komaki H."/>
            <person name="Tamura T."/>
        </authorList>
    </citation>
    <scope>NUCLEOTIDE SEQUENCE</scope>
    <source>
        <strain evidence="2">NBRC 12245</strain>
    </source>
</reference>
<dbReference type="Proteomes" id="UP000681340">
    <property type="component" value="Unassembled WGS sequence"/>
</dbReference>
<dbReference type="EMBL" id="BOQL01000046">
    <property type="protein sequence ID" value="GIM73694.1"/>
    <property type="molecule type" value="Genomic_DNA"/>
</dbReference>
<sequence length="115" mass="13363">MREPTFLDCCQTASLRTVRVLYESHHDLEALKICTCGTYWFYRFSEYVNWTGGHDDLTSWYTRLSPDEGTTLEHTDRKGVNLGYLRERPSWMDDRDGVRMVNGAPDHPASEDPSK</sequence>
<proteinExistence type="predicted"/>
<organism evidence="2 3">
    <name type="scientific">Actinoplanes auranticolor</name>
    <dbReference type="NCBI Taxonomy" id="47988"/>
    <lineage>
        <taxon>Bacteria</taxon>
        <taxon>Bacillati</taxon>
        <taxon>Actinomycetota</taxon>
        <taxon>Actinomycetes</taxon>
        <taxon>Micromonosporales</taxon>
        <taxon>Micromonosporaceae</taxon>
        <taxon>Actinoplanes</taxon>
    </lineage>
</organism>
<evidence type="ECO:0000313" key="3">
    <source>
        <dbReference type="Proteomes" id="UP000681340"/>
    </source>
</evidence>
<evidence type="ECO:0000256" key="1">
    <source>
        <dbReference type="SAM" id="MobiDB-lite"/>
    </source>
</evidence>
<comment type="caution">
    <text evidence="2">The sequence shown here is derived from an EMBL/GenBank/DDBJ whole genome shotgun (WGS) entry which is preliminary data.</text>
</comment>
<accession>A0A919SL26</accession>
<dbReference type="AlphaFoldDB" id="A0A919SL26"/>
<dbReference type="RefSeq" id="WP_212991650.1">
    <property type="nucleotide sequence ID" value="NZ_BAABEA010000037.1"/>
</dbReference>
<evidence type="ECO:0000313" key="2">
    <source>
        <dbReference type="EMBL" id="GIM73694.1"/>
    </source>
</evidence>